<dbReference type="EMBL" id="WRPA01000009">
    <property type="protein sequence ID" value="MXR69243.1"/>
    <property type="molecule type" value="Genomic_DNA"/>
</dbReference>
<reference evidence="2 3" key="1">
    <citation type="submission" date="2019-12" db="EMBL/GenBank/DDBJ databases">
        <title>Shewanella insulae sp. nov., isolated from a tidal flat.</title>
        <authorList>
            <person name="Yoon J.-H."/>
        </authorList>
    </citation>
    <scope>NUCLEOTIDE SEQUENCE [LARGE SCALE GENOMIC DNA]</scope>
    <source>
        <strain evidence="2 3">JBTF-M18</strain>
    </source>
</reference>
<keyword evidence="3" id="KW-1185">Reference proteome</keyword>
<accession>A0A6L7HYM7</accession>
<keyword evidence="1" id="KW-0732">Signal</keyword>
<organism evidence="2 3">
    <name type="scientific">Shewanella insulae</name>
    <dbReference type="NCBI Taxonomy" id="2681496"/>
    <lineage>
        <taxon>Bacteria</taxon>
        <taxon>Pseudomonadati</taxon>
        <taxon>Pseudomonadota</taxon>
        <taxon>Gammaproteobacteria</taxon>
        <taxon>Alteromonadales</taxon>
        <taxon>Shewanellaceae</taxon>
        <taxon>Shewanella</taxon>
    </lineage>
</organism>
<proteinExistence type="predicted"/>
<dbReference type="Pfam" id="PF11454">
    <property type="entry name" value="DUF3016"/>
    <property type="match status" value="1"/>
</dbReference>
<sequence>MKFQSLLLVGALVSLNLAAEEAKENPVTETGMVKITWQDVDSYRDVKAVGDIQSRYELRVFETLTKNLNKSAEKMLKPNQKLELVVTDVDLAGDVRPTFGATPNDIRVVKDIYPPRMTFSYQVLDGEQVVIAGDEKLRDMSFMHTTGVMNDKPLRHESKMLNDWLKKTVQPKL</sequence>
<name>A0A6L7HYM7_9GAMM</name>
<dbReference type="Proteomes" id="UP000474778">
    <property type="component" value="Unassembled WGS sequence"/>
</dbReference>
<dbReference type="InterPro" id="IPR021557">
    <property type="entry name" value="DUF3016"/>
</dbReference>
<dbReference type="RefSeq" id="WP_160796227.1">
    <property type="nucleotide sequence ID" value="NZ_JAKEVE010000014.1"/>
</dbReference>
<feature type="chain" id="PRO_5026780773" evidence="1">
    <location>
        <begin position="20"/>
        <end position="173"/>
    </location>
</feature>
<protein>
    <submittedName>
        <fullName evidence="2">DUF3016 domain-containing protein</fullName>
    </submittedName>
</protein>
<gene>
    <name evidence="2" type="ORF">GNT65_11225</name>
</gene>
<evidence type="ECO:0000313" key="3">
    <source>
        <dbReference type="Proteomes" id="UP000474778"/>
    </source>
</evidence>
<comment type="caution">
    <text evidence="2">The sequence shown here is derived from an EMBL/GenBank/DDBJ whole genome shotgun (WGS) entry which is preliminary data.</text>
</comment>
<evidence type="ECO:0000256" key="1">
    <source>
        <dbReference type="SAM" id="SignalP"/>
    </source>
</evidence>
<dbReference type="AlphaFoldDB" id="A0A6L7HYM7"/>
<evidence type="ECO:0000313" key="2">
    <source>
        <dbReference type="EMBL" id="MXR69243.1"/>
    </source>
</evidence>
<feature type="signal peptide" evidence="1">
    <location>
        <begin position="1"/>
        <end position="19"/>
    </location>
</feature>